<dbReference type="Proteomes" id="UP000886883">
    <property type="component" value="Unassembled WGS sequence"/>
</dbReference>
<reference evidence="2" key="2">
    <citation type="submission" date="2021-04" db="EMBL/GenBank/DDBJ databases">
        <authorList>
            <person name="Gilroy R."/>
        </authorList>
    </citation>
    <scope>NUCLEOTIDE SEQUENCE</scope>
    <source>
        <strain evidence="2">USAMLcec3-2134</strain>
    </source>
</reference>
<sequence length="119" mass="13347">MSTILETNEIDGQHREAATASYLAAKERMRKLPVDFGEDAEMMLSNHLMALIKRISENKFIDPIEEEMMNELSDRAWDYAKQVADPLFGEAGIEPDRSEIFLVGTHMEMALAAMAAGVQ</sequence>
<reference evidence="2" key="1">
    <citation type="journal article" date="2021" name="PeerJ">
        <title>Extensive microbial diversity within the chicken gut microbiome revealed by metagenomics and culture.</title>
        <authorList>
            <person name="Gilroy R."/>
            <person name="Ravi A."/>
            <person name="Getino M."/>
            <person name="Pursley I."/>
            <person name="Horton D.L."/>
            <person name="Alikhan N.F."/>
            <person name="Baker D."/>
            <person name="Gharbi K."/>
            <person name="Hall N."/>
            <person name="Watson M."/>
            <person name="Adriaenssens E.M."/>
            <person name="Foster-Nyarko E."/>
            <person name="Jarju S."/>
            <person name="Secka A."/>
            <person name="Antonio M."/>
            <person name="Oren A."/>
            <person name="Chaudhuri R.R."/>
            <person name="La Ragione R."/>
            <person name="Hildebrand F."/>
            <person name="Pallen M.J."/>
        </authorList>
    </citation>
    <scope>NUCLEOTIDE SEQUENCE</scope>
    <source>
        <strain evidence="2">USAMLcec3-2134</strain>
    </source>
</reference>
<dbReference type="PROSITE" id="PS51372">
    <property type="entry name" value="PRD_2"/>
    <property type="match status" value="1"/>
</dbReference>
<dbReference type="SUPFAM" id="SSF63520">
    <property type="entry name" value="PTS-regulatory domain, PRD"/>
    <property type="match status" value="1"/>
</dbReference>
<name>A0A9D2MNP9_9FIRM</name>
<dbReference type="InterPro" id="IPR011608">
    <property type="entry name" value="PRD"/>
</dbReference>
<dbReference type="GO" id="GO:0006355">
    <property type="term" value="P:regulation of DNA-templated transcription"/>
    <property type="evidence" value="ECO:0007669"/>
    <property type="project" value="InterPro"/>
</dbReference>
<proteinExistence type="predicted"/>
<gene>
    <name evidence="2" type="ORF">H9763_01485</name>
</gene>
<protein>
    <submittedName>
        <fullName evidence="2">PRD domain-containing protein</fullName>
    </submittedName>
</protein>
<feature type="domain" description="PRD" evidence="1">
    <location>
        <begin position="10"/>
        <end position="117"/>
    </location>
</feature>
<evidence type="ECO:0000313" key="2">
    <source>
        <dbReference type="EMBL" id="HJB90118.1"/>
    </source>
</evidence>
<evidence type="ECO:0000313" key="3">
    <source>
        <dbReference type="Proteomes" id="UP000886883"/>
    </source>
</evidence>
<dbReference type="AlphaFoldDB" id="A0A9D2MNP9"/>
<dbReference type="Gene3D" id="1.10.1790.10">
    <property type="entry name" value="PRD domain"/>
    <property type="match status" value="1"/>
</dbReference>
<evidence type="ECO:0000259" key="1">
    <source>
        <dbReference type="PROSITE" id="PS51372"/>
    </source>
</evidence>
<dbReference type="InterPro" id="IPR036634">
    <property type="entry name" value="PRD_sf"/>
</dbReference>
<dbReference type="EMBL" id="DWXE01000005">
    <property type="protein sequence ID" value="HJB90118.1"/>
    <property type="molecule type" value="Genomic_DNA"/>
</dbReference>
<accession>A0A9D2MNP9</accession>
<comment type="caution">
    <text evidence="2">The sequence shown here is derived from an EMBL/GenBank/DDBJ whole genome shotgun (WGS) entry which is preliminary data.</text>
</comment>
<dbReference type="Pfam" id="PF00874">
    <property type="entry name" value="PRD"/>
    <property type="match status" value="1"/>
</dbReference>
<organism evidence="2 3">
    <name type="scientific">Candidatus Eisenbergiella merdigallinarum</name>
    <dbReference type="NCBI Taxonomy" id="2838552"/>
    <lineage>
        <taxon>Bacteria</taxon>
        <taxon>Bacillati</taxon>
        <taxon>Bacillota</taxon>
        <taxon>Clostridia</taxon>
        <taxon>Lachnospirales</taxon>
        <taxon>Lachnospiraceae</taxon>
        <taxon>Eisenbergiella</taxon>
    </lineage>
</organism>